<keyword evidence="5 6" id="KW-0012">Acyltransferase</keyword>
<comment type="catalytic activity">
    <reaction evidence="6">
        <text>L-glutamate + acetyl-CoA = N-acetyl-L-glutamate + CoA + H(+)</text>
        <dbReference type="Rhea" id="RHEA:24292"/>
        <dbReference type="ChEBI" id="CHEBI:15378"/>
        <dbReference type="ChEBI" id="CHEBI:29985"/>
        <dbReference type="ChEBI" id="CHEBI:44337"/>
        <dbReference type="ChEBI" id="CHEBI:57287"/>
        <dbReference type="ChEBI" id="CHEBI:57288"/>
        <dbReference type="EC" id="2.3.1.1"/>
    </reaction>
</comment>
<feature type="binding site" evidence="6">
    <location>
        <position position="407"/>
    </location>
    <ligand>
        <name>substrate</name>
    </ligand>
</feature>
<comment type="caution">
    <text evidence="7">The sequence shown here is derived from an EMBL/GenBank/DDBJ whole genome shotgun (WGS) entry which is preliminary data.</text>
</comment>
<protein>
    <recommendedName>
        <fullName evidence="6">Arginine biosynthesis bifunctional protein ArgJ</fullName>
    </recommendedName>
    <domain>
        <recommendedName>
            <fullName evidence="6">Glutamate N-acetyltransferase</fullName>
            <ecNumber evidence="6">2.3.1.35</ecNumber>
        </recommendedName>
        <alternativeName>
            <fullName evidence="6">Ornithine acetyltransferase</fullName>
            <shortName evidence="6">OATase</shortName>
        </alternativeName>
        <alternativeName>
            <fullName evidence="6">Ornithine transacetylase</fullName>
        </alternativeName>
    </domain>
    <domain>
        <recommendedName>
            <fullName evidence="6">Amino-acid acetyltransferase</fullName>
            <ecNumber evidence="6">2.3.1.1</ecNumber>
        </recommendedName>
        <alternativeName>
            <fullName evidence="6">N-acetylglutamate synthase</fullName>
            <shortName evidence="6">AGSase</shortName>
        </alternativeName>
    </domain>
    <component>
        <recommendedName>
            <fullName evidence="6">Arginine biosynthesis bifunctional protein ArgJ alpha chain</fullName>
        </recommendedName>
    </component>
    <component>
        <recommendedName>
            <fullName evidence="6">Arginine biosynthesis bifunctional protein ArgJ beta chain</fullName>
        </recommendedName>
    </component>
</protein>
<feature type="binding site" evidence="6">
    <location>
        <position position="188"/>
    </location>
    <ligand>
        <name>substrate</name>
    </ligand>
</feature>
<dbReference type="SUPFAM" id="SSF56266">
    <property type="entry name" value="DmpA/ArgJ-like"/>
    <property type="match status" value="1"/>
</dbReference>
<evidence type="ECO:0000256" key="4">
    <source>
        <dbReference type="ARBA" id="ARBA00022813"/>
    </source>
</evidence>
<dbReference type="EMBL" id="JASTZU010000017">
    <property type="protein sequence ID" value="MDL4839520.1"/>
    <property type="molecule type" value="Genomic_DNA"/>
</dbReference>
<feature type="chain" id="PRO_5044929515" description="Arginine biosynthesis bifunctional protein ArgJ beta chain" evidence="6">
    <location>
        <begin position="199"/>
        <end position="412"/>
    </location>
</feature>
<comment type="catalytic activity">
    <reaction evidence="6">
        <text>N(2)-acetyl-L-ornithine + L-glutamate = N-acetyl-L-glutamate + L-ornithine</text>
        <dbReference type="Rhea" id="RHEA:15349"/>
        <dbReference type="ChEBI" id="CHEBI:29985"/>
        <dbReference type="ChEBI" id="CHEBI:44337"/>
        <dbReference type="ChEBI" id="CHEBI:46911"/>
        <dbReference type="ChEBI" id="CHEBI:57805"/>
        <dbReference type="EC" id="2.3.1.35"/>
    </reaction>
</comment>
<evidence type="ECO:0000313" key="7">
    <source>
        <dbReference type="EMBL" id="MDL4839520.1"/>
    </source>
</evidence>
<dbReference type="NCBIfam" id="TIGR00120">
    <property type="entry name" value="ArgJ"/>
    <property type="match status" value="1"/>
</dbReference>
<feature type="chain" id="PRO_5044929516" description="Arginine biosynthesis bifunctional protein ArgJ alpha chain" evidence="6">
    <location>
        <begin position="1"/>
        <end position="198"/>
    </location>
</feature>
<feature type="binding site" evidence="6">
    <location>
        <position position="285"/>
    </location>
    <ligand>
        <name>substrate</name>
    </ligand>
</feature>
<dbReference type="InterPro" id="IPR042195">
    <property type="entry name" value="ArgJ_beta_C"/>
</dbReference>
<dbReference type="EC" id="2.3.1.35" evidence="6"/>
<keyword evidence="8" id="KW-1185">Reference proteome</keyword>
<comment type="function">
    <text evidence="6">Catalyzes two activities which are involved in the cyclic version of arginine biosynthesis: the synthesis of N-acetylglutamate from glutamate and acetyl-CoA as the acetyl donor, and of ornithine by transacetylation between N(2)-acetylornithine and glutamate.</text>
</comment>
<reference evidence="7 8" key="1">
    <citation type="submission" date="2023-06" db="EMBL/GenBank/DDBJ databases">
        <title>Aquibacillus rhizosphaerae LR5S19.</title>
        <authorList>
            <person name="Sun J.-Q."/>
        </authorList>
    </citation>
    <scope>NUCLEOTIDE SEQUENCE [LARGE SCALE GENOMIC DNA]</scope>
    <source>
        <strain evidence="7 8">LR5S19</strain>
    </source>
</reference>
<dbReference type="InterPro" id="IPR016117">
    <property type="entry name" value="ArgJ-like_dom_sf"/>
</dbReference>
<comment type="similarity">
    <text evidence="1 6">Belongs to the ArgJ family.</text>
</comment>
<keyword evidence="6" id="KW-0055">Arginine biosynthesis</keyword>
<dbReference type="Gene3D" id="3.60.70.12">
    <property type="entry name" value="L-amino peptidase D-ALA esterase/amidase"/>
    <property type="match status" value="1"/>
</dbReference>
<accession>A0ABT7L119</accession>
<feature type="site" description="Involved in the stabilization of negative charge on the oxyanion by the formation of the oxyanion hole" evidence="6">
    <location>
        <position position="127"/>
    </location>
</feature>
<feature type="site" description="Cleavage; by autolysis" evidence="6">
    <location>
        <begin position="198"/>
        <end position="199"/>
    </location>
</feature>
<gene>
    <name evidence="6 7" type="primary">argJ</name>
    <name evidence="7" type="ORF">QQS35_03475</name>
</gene>
<evidence type="ECO:0000256" key="6">
    <source>
        <dbReference type="HAMAP-Rule" id="MF_01106"/>
    </source>
</evidence>
<keyword evidence="6" id="KW-0511">Multifunctional enzyme</keyword>
<dbReference type="NCBIfam" id="NF003802">
    <property type="entry name" value="PRK05388.1"/>
    <property type="match status" value="1"/>
</dbReference>
<dbReference type="RefSeq" id="WP_285930413.1">
    <property type="nucleotide sequence ID" value="NZ_JASTZU010000017.1"/>
</dbReference>
<dbReference type="EC" id="2.3.1.1" evidence="6"/>
<keyword evidence="6" id="KW-0028">Amino-acid biosynthesis</keyword>
<name>A0ABT7L119_9BACI</name>
<feature type="active site" description="Nucleophile" evidence="6">
    <location>
        <position position="199"/>
    </location>
</feature>
<evidence type="ECO:0000256" key="1">
    <source>
        <dbReference type="ARBA" id="ARBA00006774"/>
    </source>
</evidence>
<dbReference type="PANTHER" id="PTHR23100">
    <property type="entry name" value="ARGININE BIOSYNTHESIS BIFUNCTIONAL PROTEIN ARGJ"/>
    <property type="match status" value="1"/>
</dbReference>
<dbReference type="GO" id="GO:0004358">
    <property type="term" value="F:L-glutamate N-acetyltransferase activity, acting on acetyl-L-ornithine as donor"/>
    <property type="evidence" value="ECO:0007669"/>
    <property type="project" value="UniProtKB-EC"/>
</dbReference>
<dbReference type="Gene3D" id="3.10.20.340">
    <property type="entry name" value="ArgJ beta chain, C-terminal domain"/>
    <property type="match status" value="1"/>
</dbReference>
<feature type="site" description="Involved in the stabilization of negative charge on the oxyanion by the formation of the oxyanion hole" evidence="6">
    <location>
        <position position="126"/>
    </location>
</feature>
<evidence type="ECO:0000256" key="2">
    <source>
        <dbReference type="ARBA" id="ARBA00011475"/>
    </source>
</evidence>
<keyword evidence="3 6" id="KW-0808">Transferase</keyword>
<comment type="subcellular location">
    <subcellularLocation>
        <location evidence="6">Cytoplasm</location>
    </subcellularLocation>
</comment>
<feature type="binding site" evidence="6">
    <location>
        <position position="412"/>
    </location>
    <ligand>
        <name>substrate</name>
    </ligand>
</feature>
<feature type="binding site" evidence="6">
    <location>
        <position position="199"/>
    </location>
    <ligand>
        <name>substrate</name>
    </ligand>
</feature>
<dbReference type="Pfam" id="PF01960">
    <property type="entry name" value="ArgJ"/>
    <property type="match status" value="1"/>
</dbReference>
<comment type="subunit">
    <text evidence="2 6">Heterotetramer of two alpha and two beta chains.</text>
</comment>
<evidence type="ECO:0000313" key="8">
    <source>
        <dbReference type="Proteomes" id="UP001235343"/>
    </source>
</evidence>
<comment type="pathway">
    <text evidence="6">Amino-acid biosynthesis; L-arginine biosynthesis; L-ornithine and N-acetyl-L-glutamate from L-glutamate and N(2)-acetyl-L-ornithine (cyclic): step 1/1.</text>
</comment>
<dbReference type="Gene3D" id="3.30.2330.10">
    <property type="entry name" value="arginine biosynthesis bifunctional protein suprefamily"/>
    <property type="match status" value="1"/>
</dbReference>
<sequence>MEQVNQVTTKEKIDLVTGGSVTTPKGFSAGGLHCGIRKQKLDLGWLYSDVPAQAAGVYTTNVFQAAPLKVTQESIAKENKLQALIVNSGVANACTGEQGLKDAYEMRESFAKAMGIPEYLTAVASTGLIGEPLPMAKIQNGIERVHDQENKETSRFETAILTTDTREKGVAVQVEIDGKLISIGGVAKGSGMIHPNMATMLSFITTDAEVDDQALTAALKEITNKSFNMITVDGDTSTNDMVLVMANGKAQNKALTENHPEWLLFVNALSVVCELLAKEIARDGEGASKLIEVQVRGANSDEAAQAISKSIISSNLVKTAIHGADANWGRVITAIGYSGQQLDPNKVNISLGPIAVVKQGVPFAFDEEKAKTYLLQDTVVIHAELGDGEGSAAAWGCDLSYEYVRINASYRT</sequence>
<dbReference type="CDD" id="cd02152">
    <property type="entry name" value="OAT"/>
    <property type="match status" value="1"/>
</dbReference>
<evidence type="ECO:0000256" key="5">
    <source>
        <dbReference type="ARBA" id="ARBA00023315"/>
    </source>
</evidence>
<dbReference type="HAMAP" id="MF_01106">
    <property type="entry name" value="ArgJ"/>
    <property type="match status" value="1"/>
</dbReference>
<dbReference type="InterPro" id="IPR002813">
    <property type="entry name" value="Arg_biosynth_ArgJ"/>
</dbReference>
<dbReference type="PANTHER" id="PTHR23100:SF0">
    <property type="entry name" value="ARGININE BIOSYNTHESIS BIFUNCTIONAL PROTEIN ARGJ, MITOCHONDRIAL"/>
    <property type="match status" value="1"/>
</dbReference>
<keyword evidence="6" id="KW-0963">Cytoplasm</keyword>
<organism evidence="7 8">
    <name type="scientific">Aquibacillus rhizosphaerae</name>
    <dbReference type="NCBI Taxonomy" id="3051431"/>
    <lineage>
        <taxon>Bacteria</taxon>
        <taxon>Bacillati</taxon>
        <taxon>Bacillota</taxon>
        <taxon>Bacilli</taxon>
        <taxon>Bacillales</taxon>
        <taxon>Bacillaceae</taxon>
        <taxon>Aquibacillus</taxon>
    </lineage>
</organism>
<dbReference type="Proteomes" id="UP001235343">
    <property type="component" value="Unassembled WGS sequence"/>
</dbReference>
<comment type="pathway">
    <text evidence="6">Amino-acid biosynthesis; L-arginine biosynthesis; N(2)-acetyl-L-ornithine from L-glutamate: step 1/4.</text>
</comment>
<feature type="binding site" evidence="6">
    <location>
        <position position="162"/>
    </location>
    <ligand>
        <name>substrate</name>
    </ligand>
</feature>
<proteinExistence type="inferred from homology"/>
<keyword evidence="4 6" id="KW-0068">Autocatalytic cleavage</keyword>
<evidence type="ECO:0000256" key="3">
    <source>
        <dbReference type="ARBA" id="ARBA00022679"/>
    </source>
</evidence>